<name>A0A0M9ACG2_9HYME</name>
<dbReference type="GO" id="GO:0000786">
    <property type="term" value="C:nucleosome"/>
    <property type="evidence" value="ECO:0007669"/>
    <property type="project" value="InterPro"/>
</dbReference>
<evidence type="ECO:0000259" key="1">
    <source>
        <dbReference type="PROSITE" id="PS51504"/>
    </source>
</evidence>
<evidence type="ECO:0000313" key="3">
    <source>
        <dbReference type="Proteomes" id="UP000053105"/>
    </source>
</evidence>
<dbReference type="OrthoDB" id="1110759at2759"/>
<dbReference type="EMBL" id="KQ435703">
    <property type="protein sequence ID" value="KOX80319.1"/>
    <property type="molecule type" value="Genomic_DNA"/>
</dbReference>
<protein>
    <recommendedName>
        <fullName evidence="1">H15 domain-containing protein</fullName>
    </recommendedName>
</protein>
<keyword evidence="3" id="KW-1185">Reference proteome</keyword>
<evidence type="ECO:0000313" key="2">
    <source>
        <dbReference type="EMBL" id="KOX80319.1"/>
    </source>
</evidence>
<dbReference type="GO" id="GO:0003677">
    <property type="term" value="F:DNA binding"/>
    <property type="evidence" value="ECO:0007669"/>
    <property type="project" value="InterPro"/>
</dbReference>
<dbReference type="AlphaFoldDB" id="A0A0M9ACG2"/>
<dbReference type="Pfam" id="PF00538">
    <property type="entry name" value="Linker_histone"/>
    <property type="match status" value="1"/>
</dbReference>
<gene>
    <name evidence="2" type="ORF">WN51_08098</name>
</gene>
<dbReference type="GO" id="GO:0006334">
    <property type="term" value="P:nucleosome assembly"/>
    <property type="evidence" value="ECO:0007669"/>
    <property type="project" value="InterPro"/>
</dbReference>
<reference evidence="2 3" key="1">
    <citation type="submission" date="2015-07" db="EMBL/GenBank/DDBJ databases">
        <title>The genome of Melipona quadrifasciata.</title>
        <authorList>
            <person name="Pan H."/>
            <person name="Kapheim K."/>
        </authorList>
    </citation>
    <scope>NUCLEOTIDE SEQUENCE [LARGE SCALE GENOMIC DNA]</scope>
    <source>
        <strain evidence="2">0111107301</strain>
        <tissue evidence="2">Whole body</tissue>
    </source>
</reference>
<dbReference type="Gene3D" id="1.10.10.10">
    <property type="entry name" value="Winged helix-like DNA-binding domain superfamily/Winged helix DNA-binding domain"/>
    <property type="match status" value="1"/>
</dbReference>
<proteinExistence type="predicted"/>
<dbReference type="Proteomes" id="UP000053105">
    <property type="component" value="Unassembled WGS sequence"/>
</dbReference>
<dbReference type="SUPFAM" id="SSF46785">
    <property type="entry name" value="Winged helix' DNA-binding domain"/>
    <property type="match status" value="1"/>
</dbReference>
<dbReference type="InterPro" id="IPR036390">
    <property type="entry name" value="WH_DNA-bd_sf"/>
</dbReference>
<dbReference type="SMART" id="SM00526">
    <property type="entry name" value="H15"/>
    <property type="match status" value="1"/>
</dbReference>
<dbReference type="InterPro" id="IPR005818">
    <property type="entry name" value="Histone_H1/H5_H15"/>
</dbReference>
<sequence length="203" mass="23687">MVSDSVRVLALVITAIKNLRELKGSTSREILHYLSSVYDIPPSVARRQMQTALKRGVAYGILKKNGGHYILATNGDIKCQEIAEQEVNLLDASRRTSRQRKMGCKCKTRQRRRRRRRRTFCRCKPRRRRSRRRVRRRRRRRKCQCGGLGRNLRKADSDRMKRIETLQQADEKFSNKKSFEPLKTYDSAASEKTSLSTISSVTD</sequence>
<dbReference type="InterPro" id="IPR036388">
    <property type="entry name" value="WH-like_DNA-bd_sf"/>
</dbReference>
<feature type="domain" description="H15" evidence="1">
    <location>
        <begin position="4"/>
        <end position="73"/>
    </location>
</feature>
<dbReference type="PROSITE" id="PS51504">
    <property type="entry name" value="H15"/>
    <property type="match status" value="1"/>
</dbReference>
<organism evidence="2 3">
    <name type="scientific">Melipona quadrifasciata</name>
    <dbReference type="NCBI Taxonomy" id="166423"/>
    <lineage>
        <taxon>Eukaryota</taxon>
        <taxon>Metazoa</taxon>
        <taxon>Ecdysozoa</taxon>
        <taxon>Arthropoda</taxon>
        <taxon>Hexapoda</taxon>
        <taxon>Insecta</taxon>
        <taxon>Pterygota</taxon>
        <taxon>Neoptera</taxon>
        <taxon>Endopterygota</taxon>
        <taxon>Hymenoptera</taxon>
        <taxon>Apocrita</taxon>
        <taxon>Aculeata</taxon>
        <taxon>Apoidea</taxon>
        <taxon>Anthophila</taxon>
        <taxon>Apidae</taxon>
        <taxon>Melipona</taxon>
    </lineage>
</organism>
<accession>A0A0M9ACG2</accession>